<dbReference type="OrthoDB" id="9806430at2"/>
<feature type="binding site" evidence="12">
    <location>
        <position position="112"/>
    </location>
    <ligand>
        <name>anthranilate</name>
        <dbReference type="ChEBI" id="CHEBI:16567"/>
        <label>1</label>
    </ligand>
</feature>
<feature type="binding site" evidence="12">
    <location>
        <position position="81"/>
    </location>
    <ligand>
        <name>5-phospho-alpha-D-ribose 1-diphosphate</name>
        <dbReference type="ChEBI" id="CHEBI:58017"/>
    </ligand>
</feature>
<evidence type="ECO:0000256" key="9">
    <source>
        <dbReference type="ARBA" id="ARBA00023141"/>
    </source>
</evidence>
<dbReference type="EMBL" id="NSKD01000001">
    <property type="protein sequence ID" value="PAU81737.1"/>
    <property type="molecule type" value="Genomic_DNA"/>
</dbReference>
<comment type="similarity">
    <text evidence="12">Belongs to the anthranilate phosphoribosyltransferase family.</text>
</comment>
<gene>
    <name evidence="12 15" type="primary">trpD</name>
    <name evidence="15" type="ORF">CK501_00880</name>
</gene>
<evidence type="ECO:0000256" key="12">
    <source>
        <dbReference type="HAMAP-Rule" id="MF_00211"/>
    </source>
</evidence>
<evidence type="ECO:0000256" key="8">
    <source>
        <dbReference type="ARBA" id="ARBA00022842"/>
    </source>
</evidence>
<dbReference type="NCBIfam" id="TIGR01245">
    <property type="entry name" value="trpD"/>
    <property type="match status" value="1"/>
</dbReference>
<dbReference type="Proteomes" id="UP000218896">
    <property type="component" value="Unassembled WGS sequence"/>
</dbReference>
<dbReference type="InterPro" id="IPR000312">
    <property type="entry name" value="Glycosyl_Trfase_fam3"/>
</dbReference>
<feature type="binding site" evidence="12">
    <location>
        <position position="121"/>
    </location>
    <ligand>
        <name>5-phospho-alpha-D-ribose 1-diphosphate</name>
        <dbReference type="ChEBI" id="CHEBI:58017"/>
    </ligand>
</feature>
<evidence type="ECO:0000256" key="4">
    <source>
        <dbReference type="ARBA" id="ARBA00022676"/>
    </source>
</evidence>
<protein>
    <recommendedName>
        <fullName evidence="12">Anthranilate phosphoribosyltransferase</fullName>
        <ecNumber evidence="12">2.4.2.18</ecNumber>
    </recommendedName>
</protein>
<dbReference type="Gene3D" id="3.40.1030.10">
    <property type="entry name" value="Nucleoside phosphorylase/phosphoribosyltransferase catalytic domain"/>
    <property type="match status" value="1"/>
</dbReference>
<dbReference type="AlphaFoldDB" id="A0A2A2FAM7"/>
<dbReference type="InterPro" id="IPR005940">
    <property type="entry name" value="Anthranilate_Pribosyl_Tfrase"/>
</dbReference>
<dbReference type="PANTHER" id="PTHR43285:SF2">
    <property type="entry name" value="ANTHRANILATE PHOSPHORIBOSYLTRANSFERASE"/>
    <property type="match status" value="1"/>
</dbReference>
<proteinExistence type="inferred from homology"/>
<evidence type="ECO:0000256" key="5">
    <source>
        <dbReference type="ARBA" id="ARBA00022679"/>
    </source>
</evidence>
<feature type="binding site" evidence="12">
    <location>
        <begin position="91"/>
        <end position="94"/>
    </location>
    <ligand>
        <name>5-phospho-alpha-D-ribose 1-diphosphate</name>
        <dbReference type="ChEBI" id="CHEBI:58017"/>
    </ligand>
</feature>
<dbReference type="RefSeq" id="WP_095615841.1">
    <property type="nucleotide sequence ID" value="NZ_NSKD01000001.1"/>
</dbReference>
<feature type="binding site" evidence="12">
    <location>
        <position position="93"/>
    </location>
    <ligand>
        <name>Mg(2+)</name>
        <dbReference type="ChEBI" id="CHEBI:18420"/>
        <label>1</label>
    </ligand>
</feature>
<dbReference type="InterPro" id="IPR017459">
    <property type="entry name" value="Glycosyl_Trfase_fam3_N_dom"/>
</dbReference>
<feature type="binding site" evidence="12">
    <location>
        <position position="81"/>
    </location>
    <ligand>
        <name>anthranilate</name>
        <dbReference type="ChEBI" id="CHEBI:16567"/>
        <label>1</label>
    </ligand>
</feature>
<dbReference type="SUPFAM" id="SSF52418">
    <property type="entry name" value="Nucleoside phosphorylase/phosphoribosyltransferase catalytic domain"/>
    <property type="match status" value="1"/>
</dbReference>
<dbReference type="Gene3D" id="1.20.970.10">
    <property type="entry name" value="Transferase, Pyrimidine Nucleoside Phosphorylase, Chain C"/>
    <property type="match status" value="1"/>
</dbReference>
<name>A0A2A2FAM7_9GAMM</name>
<accession>A0A2A2FAM7</accession>
<feature type="domain" description="Glycosyl transferase family 3 N-terminal" evidence="14">
    <location>
        <begin position="5"/>
        <end position="66"/>
    </location>
</feature>
<feature type="binding site" evidence="12">
    <location>
        <position position="227"/>
    </location>
    <ligand>
        <name>Mg(2+)</name>
        <dbReference type="ChEBI" id="CHEBI:18420"/>
        <label>2</label>
    </ligand>
</feature>
<dbReference type="InterPro" id="IPR036320">
    <property type="entry name" value="Glycosyl_Trfase_fam3_N_dom_sf"/>
</dbReference>
<keyword evidence="4 12" id="KW-0328">Glycosyltransferase</keyword>
<evidence type="ECO:0000256" key="10">
    <source>
        <dbReference type="ARBA" id="ARBA00052328"/>
    </source>
</evidence>
<dbReference type="EC" id="2.4.2.18" evidence="12"/>
<comment type="catalytic activity">
    <reaction evidence="10 12">
        <text>N-(5-phospho-beta-D-ribosyl)anthranilate + diphosphate = 5-phospho-alpha-D-ribose 1-diphosphate + anthranilate</text>
        <dbReference type="Rhea" id="RHEA:11768"/>
        <dbReference type="ChEBI" id="CHEBI:16567"/>
        <dbReference type="ChEBI" id="CHEBI:18277"/>
        <dbReference type="ChEBI" id="CHEBI:33019"/>
        <dbReference type="ChEBI" id="CHEBI:58017"/>
        <dbReference type="EC" id="2.4.2.18"/>
    </reaction>
</comment>
<sequence>MDIQTAIAKVAERQDLSTDDMKAVMRTIMQGEATDAQIGGFLIGLRMKGEAIDEITGAVEVMRELATGVTLDVPNVVDIVGTGGDGANLFNVSTAATFVIAAAGGNVAKHGNRSVSSRSGSSDLLDQAGLRLHMTPEQITRCVHELGVGFMFAPNHHTAMKHAVGPRKELGVRTLFNILGPMTNPAGVKHQVIGVFNGDLCVPMAEVLRRLGSEHILIVHSEDGLDEISLASRTRVAELKDGEISEYHIRPEDMGIRARPIFDLQVADATESLALIREALSPSPGERAAIARDMIALNAGAALYAGDLAESLTEGARRALAAMENGSALERMEQLAELSQRMEQAE</sequence>
<evidence type="ECO:0000256" key="7">
    <source>
        <dbReference type="ARBA" id="ARBA00022822"/>
    </source>
</evidence>
<evidence type="ECO:0000256" key="3">
    <source>
        <dbReference type="ARBA" id="ARBA00022605"/>
    </source>
</evidence>
<keyword evidence="9 12" id="KW-0057">Aromatic amino acid biosynthesis</keyword>
<dbReference type="GO" id="GO:0004048">
    <property type="term" value="F:anthranilate phosphoribosyltransferase activity"/>
    <property type="evidence" value="ECO:0007669"/>
    <property type="project" value="UniProtKB-UniRule"/>
</dbReference>
<comment type="similarity">
    <text evidence="11">In the C-terminal section; belongs to the anthranilate phosphoribosyltransferase family.</text>
</comment>
<feature type="binding site" evidence="12">
    <location>
        <begin position="84"/>
        <end position="85"/>
    </location>
    <ligand>
        <name>5-phospho-alpha-D-ribose 1-diphosphate</name>
        <dbReference type="ChEBI" id="CHEBI:58017"/>
    </ligand>
</feature>
<comment type="function">
    <text evidence="12">Catalyzes the transfer of the phosphoribosyl group of 5-phosphorylribose-1-pyrophosphate (PRPP) to anthranilate to yield N-(5'-phosphoribosyl)-anthranilate (PRA).</text>
</comment>
<keyword evidence="5 12" id="KW-0808">Transferase</keyword>
<dbReference type="Pfam" id="PF02885">
    <property type="entry name" value="Glycos_trans_3N"/>
    <property type="match status" value="1"/>
</dbReference>
<evidence type="ECO:0000256" key="2">
    <source>
        <dbReference type="ARBA" id="ARBA00011738"/>
    </source>
</evidence>
<feature type="domain" description="Glycosyl transferase family 3" evidence="13">
    <location>
        <begin position="75"/>
        <end position="329"/>
    </location>
</feature>
<reference evidence="15 16" key="1">
    <citation type="submission" date="2017-08" db="EMBL/GenBank/DDBJ databases">
        <title>Halovibrio sewagensis sp. nov., isolated from wastewater of high salinity.</title>
        <authorList>
            <person name="Dong X."/>
            <person name="Zhang G."/>
        </authorList>
    </citation>
    <scope>NUCLEOTIDE SEQUENCE [LARGE SCALE GENOMIC DNA]</scope>
    <source>
        <strain evidence="15 16">YL5-2</strain>
    </source>
</reference>
<feature type="binding site" evidence="12">
    <location>
        <begin position="109"/>
        <end position="117"/>
    </location>
    <ligand>
        <name>5-phospho-alpha-D-ribose 1-diphosphate</name>
        <dbReference type="ChEBI" id="CHEBI:58017"/>
    </ligand>
</feature>
<keyword evidence="7 12" id="KW-0822">Tryptophan biosynthesis</keyword>
<comment type="subunit">
    <text evidence="2 12">Homodimer.</text>
</comment>
<dbReference type="InterPro" id="IPR035902">
    <property type="entry name" value="Nuc_phospho_transferase"/>
</dbReference>
<dbReference type="SUPFAM" id="SSF47648">
    <property type="entry name" value="Nucleoside phosphorylase/phosphoribosyltransferase N-terminal domain"/>
    <property type="match status" value="1"/>
</dbReference>
<evidence type="ECO:0000256" key="11">
    <source>
        <dbReference type="ARBA" id="ARBA00061188"/>
    </source>
</evidence>
<comment type="cofactor">
    <cofactor evidence="12">
        <name>Mg(2+)</name>
        <dbReference type="ChEBI" id="CHEBI:18420"/>
    </cofactor>
    <text evidence="12">Binds 2 magnesium ions per monomer.</text>
</comment>
<dbReference type="HAMAP" id="MF_00211">
    <property type="entry name" value="TrpD"/>
    <property type="match status" value="1"/>
</dbReference>
<feature type="binding site" evidence="12">
    <location>
        <position position="167"/>
    </location>
    <ligand>
        <name>anthranilate</name>
        <dbReference type="ChEBI" id="CHEBI:16567"/>
        <label>2</label>
    </ligand>
</feature>
<feature type="binding site" evidence="12">
    <location>
        <position position="226"/>
    </location>
    <ligand>
        <name>Mg(2+)</name>
        <dbReference type="ChEBI" id="CHEBI:18420"/>
        <label>2</label>
    </ligand>
</feature>
<dbReference type="GO" id="GO:0000287">
    <property type="term" value="F:magnesium ion binding"/>
    <property type="evidence" value="ECO:0007669"/>
    <property type="project" value="UniProtKB-UniRule"/>
</dbReference>
<evidence type="ECO:0000256" key="1">
    <source>
        <dbReference type="ARBA" id="ARBA00004907"/>
    </source>
</evidence>
<dbReference type="Pfam" id="PF00591">
    <property type="entry name" value="Glycos_transf_3"/>
    <property type="match status" value="1"/>
</dbReference>
<dbReference type="GO" id="GO:0000162">
    <property type="term" value="P:L-tryptophan biosynthetic process"/>
    <property type="evidence" value="ECO:0007669"/>
    <property type="project" value="UniProtKB-UniRule"/>
</dbReference>
<feature type="binding site" evidence="12">
    <location>
        <position position="227"/>
    </location>
    <ligand>
        <name>Mg(2+)</name>
        <dbReference type="ChEBI" id="CHEBI:18420"/>
        <label>1</label>
    </ligand>
</feature>
<organism evidence="15 16">
    <name type="scientific">Halovibrio salipaludis</name>
    <dbReference type="NCBI Taxonomy" id="2032626"/>
    <lineage>
        <taxon>Bacteria</taxon>
        <taxon>Pseudomonadati</taxon>
        <taxon>Pseudomonadota</taxon>
        <taxon>Gammaproteobacteria</taxon>
        <taxon>Oceanospirillales</taxon>
        <taxon>Halomonadaceae</taxon>
        <taxon>Halovibrio</taxon>
    </lineage>
</organism>
<comment type="pathway">
    <text evidence="1 12">Amino-acid biosynthesis; L-tryptophan biosynthesis; L-tryptophan from chorismate: step 2/5.</text>
</comment>
<evidence type="ECO:0000259" key="13">
    <source>
        <dbReference type="Pfam" id="PF00591"/>
    </source>
</evidence>
<keyword evidence="16" id="KW-1185">Reference proteome</keyword>
<evidence type="ECO:0000256" key="6">
    <source>
        <dbReference type="ARBA" id="ARBA00022723"/>
    </source>
</evidence>
<evidence type="ECO:0000313" key="15">
    <source>
        <dbReference type="EMBL" id="PAU81737.1"/>
    </source>
</evidence>
<keyword evidence="6 12" id="KW-0479">Metal-binding</keyword>
<dbReference type="PANTHER" id="PTHR43285">
    <property type="entry name" value="ANTHRANILATE PHOSPHORIBOSYLTRANSFERASE"/>
    <property type="match status" value="1"/>
</dbReference>
<dbReference type="FunFam" id="3.40.1030.10:FF:000002">
    <property type="entry name" value="Anthranilate phosphoribosyltransferase"/>
    <property type="match status" value="1"/>
</dbReference>
<comment type="caution">
    <text evidence="15">The sequence shown here is derived from an EMBL/GenBank/DDBJ whole genome shotgun (WGS) entry which is preliminary data.</text>
</comment>
<comment type="caution">
    <text evidence="12">Lacks conserved residue(s) required for the propagation of feature annotation.</text>
</comment>
<dbReference type="UniPathway" id="UPA00035">
    <property type="reaction ID" value="UER00041"/>
</dbReference>
<dbReference type="GO" id="GO:0005829">
    <property type="term" value="C:cytosol"/>
    <property type="evidence" value="ECO:0007669"/>
    <property type="project" value="TreeGrafter"/>
</dbReference>
<evidence type="ECO:0000259" key="14">
    <source>
        <dbReference type="Pfam" id="PF02885"/>
    </source>
</evidence>
<keyword evidence="8 12" id="KW-0460">Magnesium</keyword>
<dbReference type="FunFam" id="1.20.970.10:FF:000006">
    <property type="entry name" value="Anthranilate phosphoribosyltransferase"/>
    <property type="match status" value="1"/>
</dbReference>
<evidence type="ECO:0000313" key="16">
    <source>
        <dbReference type="Proteomes" id="UP000218896"/>
    </source>
</evidence>
<keyword evidence="3 12" id="KW-0028">Amino-acid biosynthesis</keyword>